<dbReference type="Proteomes" id="UP000029999">
    <property type="component" value="Unassembled WGS sequence"/>
</dbReference>
<dbReference type="STRING" id="392484.LP43_1380"/>
<dbReference type="EMBL" id="JRQD01000003">
    <property type="protein sequence ID" value="KGM06885.1"/>
    <property type="molecule type" value="Genomic_DNA"/>
</dbReference>
<dbReference type="Pfam" id="PF10881">
    <property type="entry name" value="DUF2726"/>
    <property type="match status" value="1"/>
</dbReference>
<dbReference type="InterPro" id="IPR024402">
    <property type="entry name" value="DUF2726"/>
</dbReference>
<accession>A0A0A0BG93</accession>
<dbReference type="RefSeq" id="WP_281085178.1">
    <property type="nucleotide sequence ID" value="NZ_JRQD01000003.1"/>
</dbReference>
<evidence type="ECO:0000259" key="1">
    <source>
        <dbReference type="Pfam" id="PF10881"/>
    </source>
</evidence>
<name>A0A0A0BG93_9GAMM</name>
<evidence type="ECO:0000313" key="2">
    <source>
        <dbReference type="EMBL" id="KGM06885.1"/>
    </source>
</evidence>
<feature type="domain" description="DUF2726" evidence="1">
    <location>
        <begin position="9"/>
        <end position="123"/>
    </location>
</feature>
<organism evidence="2 3">
    <name type="scientific">Methylophaga thiooxydans</name>
    <dbReference type="NCBI Taxonomy" id="392484"/>
    <lineage>
        <taxon>Bacteria</taxon>
        <taxon>Pseudomonadati</taxon>
        <taxon>Pseudomonadota</taxon>
        <taxon>Gammaproteobacteria</taxon>
        <taxon>Thiotrichales</taxon>
        <taxon>Piscirickettsiaceae</taxon>
        <taxon>Methylophaga</taxon>
    </lineage>
</organism>
<dbReference type="AlphaFoldDB" id="A0A0A0BG93"/>
<evidence type="ECO:0000313" key="3">
    <source>
        <dbReference type="Proteomes" id="UP000029999"/>
    </source>
</evidence>
<reference evidence="2 3" key="1">
    <citation type="submission" date="2014-09" db="EMBL/GenBank/DDBJ databases">
        <authorList>
            <person name="Grob C."/>
            <person name="Taubert M."/>
            <person name="Howat A.M."/>
            <person name="Burns O.J."/>
            <person name="Dixon J.L."/>
            <person name="Chen Y."/>
            <person name="Murrell J.C."/>
        </authorList>
    </citation>
    <scope>NUCLEOTIDE SEQUENCE [LARGE SCALE GENOMIC DNA]</scope>
    <source>
        <strain evidence="2">L4</strain>
    </source>
</reference>
<sequence>MKIQKRTVLLDSSQREFKKRLVDAVKGDFEVLPRVHLADLVSLKFKADDKASRLLQQKIAASSVDFVLLDALNGRIACVVQFDKEQDTEQANLLTTTCQQANLALLQFSKDTALDSAQIKKKVLSALEPTIQFDDDSETDAVKVYLEPVANKTEHERKIVLENS</sequence>
<protein>
    <recommendedName>
        <fullName evidence="1">DUF2726 domain-containing protein</fullName>
    </recommendedName>
</protein>
<gene>
    <name evidence="2" type="ORF">LP43_1380</name>
</gene>
<proteinExistence type="predicted"/>
<comment type="caution">
    <text evidence="2">The sequence shown here is derived from an EMBL/GenBank/DDBJ whole genome shotgun (WGS) entry which is preliminary data.</text>
</comment>